<dbReference type="EMBL" id="WNYA01042543">
    <property type="protein sequence ID" value="KAG8536491.1"/>
    <property type="molecule type" value="Genomic_DNA"/>
</dbReference>
<protein>
    <submittedName>
        <fullName evidence="1">Uncharacterized protein</fullName>
    </submittedName>
</protein>
<dbReference type="AlphaFoldDB" id="A0AAV6YHJ7"/>
<accession>A0AAV6YHJ7</accession>
<sequence length="91" mass="9938">MASTWCYSSCNIFSITQDPYTILLPDLLHCGVIAYISPAAVFSGFLHPLQQRCQGLCNGTAAFSGFLHPPQQHSPFLSISRSSITRDTCTV</sequence>
<evidence type="ECO:0000313" key="2">
    <source>
        <dbReference type="Proteomes" id="UP000824782"/>
    </source>
</evidence>
<keyword evidence="2" id="KW-1185">Reference proteome</keyword>
<name>A0AAV6YHJ7_ENGPU</name>
<dbReference type="Proteomes" id="UP000824782">
    <property type="component" value="Unassembled WGS sequence"/>
</dbReference>
<evidence type="ECO:0000313" key="1">
    <source>
        <dbReference type="EMBL" id="KAG8536491.1"/>
    </source>
</evidence>
<reference evidence="1" key="1">
    <citation type="thesis" date="2020" institute="ProQuest LLC" country="789 East Eisenhower Parkway, Ann Arbor, MI, USA">
        <title>Comparative Genomics and Chromosome Evolution.</title>
        <authorList>
            <person name="Mudd A.B."/>
        </authorList>
    </citation>
    <scope>NUCLEOTIDE SEQUENCE</scope>
    <source>
        <strain evidence="1">237g6f4</strain>
        <tissue evidence="1">Blood</tissue>
    </source>
</reference>
<comment type="caution">
    <text evidence="1">The sequence shown here is derived from an EMBL/GenBank/DDBJ whole genome shotgun (WGS) entry which is preliminary data.</text>
</comment>
<proteinExistence type="predicted"/>
<organism evidence="1 2">
    <name type="scientific">Engystomops pustulosus</name>
    <name type="common">Tungara frog</name>
    <name type="synonym">Physalaemus pustulosus</name>
    <dbReference type="NCBI Taxonomy" id="76066"/>
    <lineage>
        <taxon>Eukaryota</taxon>
        <taxon>Metazoa</taxon>
        <taxon>Chordata</taxon>
        <taxon>Craniata</taxon>
        <taxon>Vertebrata</taxon>
        <taxon>Euteleostomi</taxon>
        <taxon>Amphibia</taxon>
        <taxon>Batrachia</taxon>
        <taxon>Anura</taxon>
        <taxon>Neobatrachia</taxon>
        <taxon>Hyloidea</taxon>
        <taxon>Leptodactylidae</taxon>
        <taxon>Leiuperinae</taxon>
        <taxon>Engystomops</taxon>
    </lineage>
</organism>
<gene>
    <name evidence="1" type="ORF">GDO81_026247</name>
</gene>